<keyword evidence="2" id="KW-1185">Reference proteome</keyword>
<reference evidence="1" key="1">
    <citation type="submission" date="2022-07" db="EMBL/GenBank/DDBJ databases">
        <title>Genome Sequence of Xylaria arbuscula.</title>
        <authorList>
            <person name="Buettner E."/>
        </authorList>
    </citation>
    <scope>NUCLEOTIDE SEQUENCE</scope>
    <source>
        <strain evidence="1">VT107</strain>
    </source>
</reference>
<gene>
    <name evidence="1" type="ORF">NPX13_g8980</name>
</gene>
<evidence type="ECO:0000313" key="1">
    <source>
        <dbReference type="EMBL" id="KAJ3561356.1"/>
    </source>
</evidence>
<name>A0A9W8N7M0_9PEZI</name>
<accession>A0A9W8N7M0</accession>
<dbReference type="AlphaFoldDB" id="A0A9W8N7M0"/>
<evidence type="ECO:0000313" key="2">
    <source>
        <dbReference type="Proteomes" id="UP001148614"/>
    </source>
</evidence>
<proteinExistence type="predicted"/>
<sequence length="93" mass="9986">MAGTSEKLMTRPIQERAAETYRAAFSAELAQAEKLKACDDDDAVVRHVPGEGGMDNAGCGVALAWVPGAGHHLQNDTTWEIGAEKLFAFLRTL</sequence>
<dbReference type="VEuPathDB" id="FungiDB:F4678DRAFT_444451"/>
<dbReference type="Proteomes" id="UP001148614">
    <property type="component" value="Unassembled WGS sequence"/>
</dbReference>
<comment type="caution">
    <text evidence="1">The sequence shown here is derived from an EMBL/GenBank/DDBJ whole genome shotgun (WGS) entry which is preliminary data.</text>
</comment>
<protein>
    <submittedName>
        <fullName evidence="1">Uncharacterized protein</fullName>
    </submittedName>
</protein>
<dbReference type="EMBL" id="JANPWZ010002086">
    <property type="protein sequence ID" value="KAJ3561356.1"/>
    <property type="molecule type" value="Genomic_DNA"/>
</dbReference>
<organism evidence="1 2">
    <name type="scientific">Xylaria arbuscula</name>
    <dbReference type="NCBI Taxonomy" id="114810"/>
    <lineage>
        <taxon>Eukaryota</taxon>
        <taxon>Fungi</taxon>
        <taxon>Dikarya</taxon>
        <taxon>Ascomycota</taxon>
        <taxon>Pezizomycotina</taxon>
        <taxon>Sordariomycetes</taxon>
        <taxon>Xylariomycetidae</taxon>
        <taxon>Xylariales</taxon>
        <taxon>Xylariaceae</taxon>
        <taxon>Xylaria</taxon>
    </lineage>
</organism>